<evidence type="ECO:0000313" key="1">
    <source>
        <dbReference type="EnsemblMetazoa" id="Aqu2.1.32786_001"/>
    </source>
</evidence>
<organism evidence="1">
    <name type="scientific">Amphimedon queenslandica</name>
    <name type="common">Sponge</name>
    <dbReference type="NCBI Taxonomy" id="400682"/>
    <lineage>
        <taxon>Eukaryota</taxon>
        <taxon>Metazoa</taxon>
        <taxon>Porifera</taxon>
        <taxon>Demospongiae</taxon>
        <taxon>Heteroscleromorpha</taxon>
        <taxon>Haplosclerida</taxon>
        <taxon>Niphatidae</taxon>
        <taxon>Amphimedon</taxon>
    </lineage>
</organism>
<dbReference type="AlphaFoldDB" id="A0A1X7UYK2"/>
<proteinExistence type="predicted"/>
<reference evidence="1" key="1">
    <citation type="submission" date="2017-05" db="UniProtKB">
        <authorList>
            <consortium name="EnsemblMetazoa"/>
        </authorList>
    </citation>
    <scope>IDENTIFICATION</scope>
</reference>
<protein>
    <submittedName>
        <fullName evidence="1">Uncharacterized protein</fullName>
    </submittedName>
</protein>
<sequence>VPLGTVLKNKNKLDEMCQILDIVHKTSVPNDPKDNMKLTEDFFELVLVSHIIVAANTEYKQGMELEDLVDVTVKKYIKLSSQSAGQNTNDDFVCTYAHESNISHPLLLELQGPWVLLMRYVSRSEIPYCG</sequence>
<accession>A0A1X7UYK2</accession>
<dbReference type="InParanoid" id="A0A1X7UYK2"/>
<name>A0A1X7UYK2_AMPQE</name>
<dbReference type="EnsemblMetazoa" id="Aqu2.1.32786_001">
    <property type="protein sequence ID" value="Aqu2.1.32786_001"/>
    <property type="gene ID" value="Aqu2.1.32786"/>
</dbReference>